<keyword evidence="3" id="KW-1185">Reference proteome</keyword>
<feature type="compositionally biased region" description="Basic residues" evidence="1">
    <location>
        <begin position="27"/>
        <end position="40"/>
    </location>
</feature>
<proteinExistence type="predicted"/>
<comment type="caution">
    <text evidence="2">The sequence shown here is derived from an EMBL/GenBank/DDBJ whole genome shotgun (WGS) entry which is preliminary data.</text>
</comment>
<protein>
    <submittedName>
        <fullName evidence="2">Uncharacterized protein</fullName>
    </submittedName>
</protein>
<feature type="region of interest" description="Disordered" evidence="1">
    <location>
        <begin position="1"/>
        <end position="41"/>
    </location>
</feature>
<gene>
    <name evidence="2" type="ORF">HAX54_000545</name>
</gene>
<dbReference type="Proteomes" id="UP000823775">
    <property type="component" value="Unassembled WGS sequence"/>
</dbReference>
<evidence type="ECO:0000313" key="2">
    <source>
        <dbReference type="EMBL" id="MCD7465092.1"/>
    </source>
</evidence>
<evidence type="ECO:0000313" key="3">
    <source>
        <dbReference type="Proteomes" id="UP000823775"/>
    </source>
</evidence>
<dbReference type="EMBL" id="JACEIK010001016">
    <property type="protein sequence ID" value="MCD7465092.1"/>
    <property type="molecule type" value="Genomic_DNA"/>
</dbReference>
<evidence type="ECO:0000256" key="1">
    <source>
        <dbReference type="SAM" id="MobiDB-lite"/>
    </source>
</evidence>
<sequence length="99" mass="11210">MIKITESTSGDEQDVGEKSEFSEQKKIKQGKRKSLSKRRRSQIEYSRICTQVENKGESCTHWSFIQICTKTLMTVKILEPTMACIHISVVTVAAVILTC</sequence>
<reference evidence="2 3" key="1">
    <citation type="journal article" date="2021" name="BMC Genomics">
        <title>Datura genome reveals duplications of psychoactive alkaloid biosynthetic genes and high mutation rate following tissue culture.</title>
        <authorList>
            <person name="Rajewski A."/>
            <person name="Carter-House D."/>
            <person name="Stajich J."/>
            <person name="Litt A."/>
        </authorList>
    </citation>
    <scope>NUCLEOTIDE SEQUENCE [LARGE SCALE GENOMIC DNA]</scope>
    <source>
        <strain evidence="2">AR-01</strain>
    </source>
</reference>
<accession>A0ABS8T3F2</accession>
<feature type="compositionally biased region" description="Basic and acidic residues" evidence="1">
    <location>
        <begin position="15"/>
        <end position="26"/>
    </location>
</feature>
<organism evidence="2 3">
    <name type="scientific">Datura stramonium</name>
    <name type="common">Jimsonweed</name>
    <name type="synonym">Common thornapple</name>
    <dbReference type="NCBI Taxonomy" id="4076"/>
    <lineage>
        <taxon>Eukaryota</taxon>
        <taxon>Viridiplantae</taxon>
        <taxon>Streptophyta</taxon>
        <taxon>Embryophyta</taxon>
        <taxon>Tracheophyta</taxon>
        <taxon>Spermatophyta</taxon>
        <taxon>Magnoliopsida</taxon>
        <taxon>eudicotyledons</taxon>
        <taxon>Gunneridae</taxon>
        <taxon>Pentapetalae</taxon>
        <taxon>asterids</taxon>
        <taxon>lamiids</taxon>
        <taxon>Solanales</taxon>
        <taxon>Solanaceae</taxon>
        <taxon>Solanoideae</taxon>
        <taxon>Datureae</taxon>
        <taxon>Datura</taxon>
    </lineage>
</organism>
<name>A0ABS8T3F2_DATST</name>